<feature type="non-terminal residue" evidence="1">
    <location>
        <position position="1"/>
    </location>
</feature>
<dbReference type="Pfam" id="PF02595">
    <property type="entry name" value="Gly_kinase"/>
    <property type="match status" value="1"/>
</dbReference>
<dbReference type="Proteomes" id="UP001498469">
    <property type="component" value="Unassembled WGS sequence"/>
</dbReference>
<dbReference type="SUPFAM" id="SSF110738">
    <property type="entry name" value="Glycerate kinase I"/>
    <property type="match status" value="1"/>
</dbReference>
<organism evidence="1 2">
    <name type="scientific">Clostridium frigoriphilum</name>
    <dbReference type="NCBI Taxonomy" id="443253"/>
    <lineage>
        <taxon>Bacteria</taxon>
        <taxon>Bacillati</taxon>
        <taxon>Bacillota</taxon>
        <taxon>Clostridia</taxon>
        <taxon>Eubacteriales</taxon>
        <taxon>Clostridiaceae</taxon>
        <taxon>Clostridium</taxon>
    </lineage>
</organism>
<dbReference type="InterPro" id="IPR018197">
    <property type="entry name" value="Glycerate_kinase_RE-like"/>
</dbReference>
<gene>
    <name evidence="1" type="ORF">SJI18_21035</name>
</gene>
<dbReference type="InterPro" id="IPR004381">
    <property type="entry name" value="Glycerate_kinase"/>
</dbReference>
<dbReference type="Gene3D" id="3.40.50.10350">
    <property type="entry name" value="Glycerate kinase, domain 1"/>
    <property type="match status" value="1"/>
</dbReference>
<keyword evidence="1" id="KW-0808">Transferase</keyword>
<name>A0ABU7UTR6_9CLOT</name>
<dbReference type="EMBL" id="JAZHFS010000030">
    <property type="protein sequence ID" value="MEF2114777.1"/>
    <property type="molecule type" value="Genomic_DNA"/>
</dbReference>
<keyword evidence="1" id="KW-0418">Kinase</keyword>
<dbReference type="GO" id="GO:0016301">
    <property type="term" value="F:kinase activity"/>
    <property type="evidence" value="ECO:0007669"/>
    <property type="project" value="UniProtKB-KW"/>
</dbReference>
<protein>
    <submittedName>
        <fullName evidence="1">Glycerate kinase</fullName>
    </submittedName>
</protein>
<comment type="caution">
    <text evidence="1">The sequence shown here is derived from an EMBL/GenBank/DDBJ whole genome shotgun (WGS) entry which is preliminary data.</text>
</comment>
<dbReference type="InterPro" id="IPR036129">
    <property type="entry name" value="Glycerate_kinase_sf"/>
</dbReference>
<accession>A0ABU7UTR6</accession>
<reference evidence="1 2" key="1">
    <citation type="submission" date="2023-11" db="EMBL/GenBank/DDBJ databases">
        <title>Draft genome sequence of a psychrophilic Clostridium strain from permafrost water brine.</title>
        <authorList>
            <person name="Shcherbakova V.A."/>
            <person name="Trubitsyn V.E."/>
            <person name="Zakharyuk A.G."/>
        </authorList>
    </citation>
    <scope>NUCLEOTIDE SEQUENCE [LARGE SCALE GENOMIC DNA]</scope>
    <source>
        <strain evidence="1 2">14F</strain>
    </source>
</reference>
<sequence>AFLNGTLKKGIEMVIEYTGLEEKVKDADMVWTGEGSIDYQTQYGKTPFGVAAVASKHNKPVIALAGRVGEGIDILYESGIDSIFGIMQGVTSIEEALANGSENVEKTAENIIRLMNVL</sequence>
<dbReference type="RefSeq" id="WP_331702813.1">
    <property type="nucleotide sequence ID" value="NZ_JAZHFS010000030.1"/>
</dbReference>
<keyword evidence="2" id="KW-1185">Reference proteome</keyword>
<evidence type="ECO:0000313" key="1">
    <source>
        <dbReference type="EMBL" id="MEF2114777.1"/>
    </source>
</evidence>
<evidence type="ECO:0000313" key="2">
    <source>
        <dbReference type="Proteomes" id="UP001498469"/>
    </source>
</evidence>
<dbReference type="PANTHER" id="PTHR21599">
    <property type="entry name" value="GLYCERATE KINASE"/>
    <property type="match status" value="1"/>
</dbReference>
<dbReference type="PANTHER" id="PTHR21599:SF0">
    <property type="entry name" value="GLYCERATE KINASE"/>
    <property type="match status" value="1"/>
</dbReference>
<proteinExistence type="predicted"/>